<evidence type="ECO:0000256" key="2">
    <source>
        <dbReference type="PROSITE-ProRule" id="PRU00335"/>
    </source>
</evidence>
<dbReference type="EMBL" id="DRNB01000143">
    <property type="protein sequence ID" value="HHJ64030.1"/>
    <property type="molecule type" value="Genomic_DNA"/>
</dbReference>
<dbReference type="PANTHER" id="PTHR43479:SF11">
    <property type="entry name" value="ACREF_ENVCD OPERON REPRESSOR-RELATED"/>
    <property type="match status" value="1"/>
</dbReference>
<keyword evidence="1 2" id="KW-0238">DNA-binding</keyword>
<sequence length="186" mass="21391">MGQSAKLDTRERLIEAGKRVIYEKGFHCARISDITGAAGLAHGTFYLYFRTKEEFLLELMKSVREEILLLMEEGSSLIREGKVSEGKDLFFLRTFELMIREKELAKILFFEAICSSGEFQHFYGESKEIFIVRTREVLDLLELLPSEIKAHILVGTARHLIELLILKGEEVTGKWKEVLKELGVYS</sequence>
<name>A0A7C5LA63_AQUAO</name>
<proteinExistence type="predicted"/>
<dbReference type="PRINTS" id="PR00455">
    <property type="entry name" value="HTHTETR"/>
</dbReference>
<protein>
    <submittedName>
        <fullName evidence="4">TetR/AcrR family transcriptional regulator</fullName>
    </submittedName>
</protein>
<evidence type="ECO:0000256" key="1">
    <source>
        <dbReference type="ARBA" id="ARBA00023125"/>
    </source>
</evidence>
<reference evidence="4" key="1">
    <citation type="journal article" date="2020" name="mSystems">
        <title>Genome- and Community-Level Interaction Insights into Carbon Utilization and Element Cycling Functions of Hydrothermarchaeota in Hydrothermal Sediment.</title>
        <authorList>
            <person name="Zhou Z."/>
            <person name="Liu Y."/>
            <person name="Xu W."/>
            <person name="Pan J."/>
            <person name="Luo Z.H."/>
            <person name="Li M."/>
        </authorList>
    </citation>
    <scope>NUCLEOTIDE SEQUENCE [LARGE SCALE GENOMIC DNA]</scope>
    <source>
        <strain evidence="4">HyVt-501</strain>
    </source>
</reference>
<accession>A0A7C5LA63</accession>
<dbReference type="Gene3D" id="1.10.357.10">
    <property type="entry name" value="Tetracycline Repressor, domain 2"/>
    <property type="match status" value="1"/>
</dbReference>
<comment type="caution">
    <text evidence="4">The sequence shown here is derived from an EMBL/GenBank/DDBJ whole genome shotgun (WGS) entry which is preliminary data.</text>
</comment>
<evidence type="ECO:0000259" key="3">
    <source>
        <dbReference type="PROSITE" id="PS50977"/>
    </source>
</evidence>
<dbReference type="InterPro" id="IPR050624">
    <property type="entry name" value="HTH-type_Tx_Regulator"/>
</dbReference>
<dbReference type="SUPFAM" id="SSF46689">
    <property type="entry name" value="Homeodomain-like"/>
    <property type="match status" value="1"/>
</dbReference>
<dbReference type="GO" id="GO:0003677">
    <property type="term" value="F:DNA binding"/>
    <property type="evidence" value="ECO:0007669"/>
    <property type="project" value="UniProtKB-UniRule"/>
</dbReference>
<dbReference type="Proteomes" id="UP000885792">
    <property type="component" value="Unassembled WGS sequence"/>
</dbReference>
<dbReference type="AlphaFoldDB" id="A0A7C5LA63"/>
<feature type="domain" description="HTH tetR-type" evidence="3">
    <location>
        <begin position="7"/>
        <end position="67"/>
    </location>
</feature>
<dbReference type="InterPro" id="IPR009057">
    <property type="entry name" value="Homeodomain-like_sf"/>
</dbReference>
<gene>
    <name evidence="4" type="ORF">ENJ61_03895</name>
</gene>
<dbReference type="InterPro" id="IPR001647">
    <property type="entry name" value="HTH_TetR"/>
</dbReference>
<feature type="DNA-binding region" description="H-T-H motif" evidence="2">
    <location>
        <begin position="30"/>
        <end position="49"/>
    </location>
</feature>
<dbReference type="PROSITE" id="PS50977">
    <property type="entry name" value="HTH_TETR_2"/>
    <property type="match status" value="1"/>
</dbReference>
<dbReference type="Pfam" id="PF00440">
    <property type="entry name" value="TetR_N"/>
    <property type="match status" value="1"/>
</dbReference>
<organism evidence="4">
    <name type="scientific">Aquifex aeolicus</name>
    <dbReference type="NCBI Taxonomy" id="63363"/>
    <lineage>
        <taxon>Bacteria</taxon>
        <taxon>Pseudomonadati</taxon>
        <taxon>Aquificota</taxon>
        <taxon>Aquificia</taxon>
        <taxon>Aquificales</taxon>
        <taxon>Aquificaceae</taxon>
        <taxon>Aquifex</taxon>
    </lineage>
</organism>
<dbReference type="Gene3D" id="1.10.10.60">
    <property type="entry name" value="Homeodomain-like"/>
    <property type="match status" value="1"/>
</dbReference>
<evidence type="ECO:0000313" key="4">
    <source>
        <dbReference type="EMBL" id="HHJ64030.1"/>
    </source>
</evidence>
<dbReference type="PANTHER" id="PTHR43479">
    <property type="entry name" value="ACREF/ENVCD OPERON REPRESSOR-RELATED"/>
    <property type="match status" value="1"/>
</dbReference>